<dbReference type="OrthoDB" id="6625767at2759"/>
<dbReference type="Proteomes" id="UP000007819">
    <property type="component" value="Chromosome A2"/>
</dbReference>
<dbReference type="PANTHER" id="PTHR33053">
    <property type="entry name" value="PROTEIN, PUTATIVE-RELATED"/>
    <property type="match status" value="1"/>
</dbReference>
<dbReference type="GeneID" id="103308576"/>
<dbReference type="KEGG" id="api:103308576"/>
<accession>A0A8R1X1Y9</accession>
<dbReference type="EnsemblMetazoa" id="XM_008182208.1">
    <property type="protein sequence ID" value="XP_008180430.1"/>
    <property type="gene ID" value="LOC103308576"/>
</dbReference>
<proteinExistence type="predicted"/>
<evidence type="ECO:0000313" key="1">
    <source>
        <dbReference type="EnsemblMetazoa" id="XP_008180430.1"/>
    </source>
</evidence>
<dbReference type="AlphaFoldDB" id="A0A8R1X1Y9"/>
<sequence>MGSYSCCILSDPLVFQSKLASFIISSRLPRSSATKLLKLLKSVDSLECLKSLPIDSRTLLSTPRSGLVDITNIGGGKYIHFGISHGLLHVLKNVASVQNLHVLELWFNIDGLPVDKKGKSFWPILCSFLFEFKLKNPFIVGAYFGKKKPYSVEEYLQPFVEELNHLLAHGLTVDGISLNIKINGIIADAPARAFIKQIKGHSGYFACEKCTEESDYLSGSISFPEGTAQLRTDESFVLRLNEEHHVGVSPLLEISGLGLVSCIPLDYMHLC</sequence>
<reference evidence="1" key="2">
    <citation type="submission" date="2022-06" db="UniProtKB">
        <authorList>
            <consortium name="EnsemblMetazoa"/>
        </authorList>
    </citation>
    <scope>IDENTIFICATION</scope>
</reference>
<organism evidence="1 2">
    <name type="scientific">Acyrthosiphon pisum</name>
    <name type="common">Pea aphid</name>
    <dbReference type="NCBI Taxonomy" id="7029"/>
    <lineage>
        <taxon>Eukaryota</taxon>
        <taxon>Metazoa</taxon>
        <taxon>Ecdysozoa</taxon>
        <taxon>Arthropoda</taxon>
        <taxon>Hexapoda</taxon>
        <taxon>Insecta</taxon>
        <taxon>Pterygota</taxon>
        <taxon>Neoptera</taxon>
        <taxon>Paraneoptera</taxon>
        <taxon>Hemiptera</taxon>
        <taxon>Sternorrhyncha</taxon>
        <taxon>Aphidomorpha</taxon>
        <taxon>Aphidoidea</taxon>
        <taxon>Aphididae</taxon>
        <taxon>Macrosiphini</taxon>
        <taxon>Acyrthosiphon</taxon>
    </lineage>
</organism>
<protein>
    <submittedName>
        <fullName evidence="1">Uncharacterized protein</fullName>
    </submittedName>
</protein>
<dbReference type="PANTHER" id="PTHR33053:SF24">
    <property type="entry name" value="TRANSPOSASE DOMAIN-CONTAINING PROTEIN"/>
    <property type="match status" value="1"/>
</dbReference>
<reference evidence="2" key="1">
    <citation type="submission" date="2010-06" db="EMBL/GenBank/DDBJ databases">
        <authorList>
            <person name="Jiang H."/>
            <person name="Abraham K."/>
            <person name="Ali S."/>
            <person name="Alsbrooks S.L."/>
            <person name="Anim B.N."/>
            <person name="Anosike U.S."/>
            <person name="Attaway T."/>
            <person name="Bandaranaike D.P."/>
            <person name="Battles P.K."/>
            <person name="Bell S.N."/>
            <person name="Bell A.V."/>
            <person name="Beltran B."/>
            <person name="Bickham C."/>
            <person name="Bustamante Y."/>
            <person name="Caleb T."/>
            <person name="Canada A."/>
            <person name="Cardenas V."/>
            <person name="Carter K."/>
            <person name="Chacko J."/>
            <person name="Chandrabose M.N."/>
            <person name="Chavez D."/>
            <person name="Chavez A."/>
            <person name="Chen L."/>
            <person name="Chu H.-S."/>
            <person name="Claassen K.J."/>
            <person name="Cockrell R."/>
            <person name="Collins M."/>
            <person name="Cooper J.A."/>
            <person name="Cree A."/>
            <person name="Curry S.M."/>
            <person name="Da Y."/>
            <person name="Dao M.D."/>
            <person name="Das B."/>
            <person name="Davila M.-L."/>
            <person name="Davy-Carroll L."/>
            <person name="Denson S."/>
            <person name="Dinh H."/>
            <person name="Ebong V.E."/>
            <person name="Edwards J.R."/>
            <person name="Egan A."/>
            <person name="El-Daye J."/>
            <person name="Escobedo L."/>
            <person name="Fernandez S."/>
            <person name="Fernando P.R."/>
            <person name="Flagg N."/>
            <person name="Forbes L.D."/>
            <person name="Fowler R.G."/>
            <person name="Fu Q."/>
            <person name="Gabisi R.A."/>
            <person name="Ganer J."/>
            <person name="Garbino Pronczuk A."/>
            <person name="Garcia R.M."/>
            <person name="Garner T."/>
            <person name="Garrett T.E."/>
            <person name="Gonzalez D.A."/>
            <person name="Hamid H."/>
            <person name="Hawkins E.S."/>
            <person name="Hirani K."/>
            <person name="Hogues M.E."/>
            <person name="Hollins B."/>
            <person name="Hsiao C.-H."/>
            <person name="Jabil R."/>
            <person name="James M.L."/>
            <person name="Jhangiani S.N."/>
            <person name="Johnson B."/>
            <person name="Johnson Q."/>
            <person name="Joshi V."/>
            <person name="Kalu J.B."/>
            <person name="Kam C."/>
            <person name="Kashfia A."/>
            <person name="Keebler J."/>
            <person name="Kisamo H."/>
            <person name="Kovar C.L."/>
            <person name="Lago L.A."/>
            <person name="Lai C.-Y."/>
            <person name="Laidlaw J."/>
            <person name="Lara F."/>
            <person name="Le T.-K."/>
            <person name="Lee S.L."/>
            <person name="Legall F.H."/>
            <person name="Lemon S.J."/>
            <person name="Lewis L.R."/>
            <person name="Li B."/>
            <person name="Liu Y."/>
            <person name="Liu Y.-S."/>
            <person name="Lopez J."/>
            <person name="Lozado R.J."/>
            <person name="Lu J."/>
            <person name="Madu R.C."/>
            <person name="Maheshwari M."/>
            <person name="Maheshwari R."/>
            <person name="Malloy K."/>
            <person name="Martinez E."/>
            <person name="Mathew T."/>
            <person name="Mercado I.C."/>
            <person name="Mercado C."/>
            <person name="Meyer B."/>
            <person name="Montgomery K."/>
            <person name="Morgan M.B."/>
            <person name="Munidasa M."/>
            <person name="Nazareth L.V."/>
            <person name="Nelson J."/>
            <person name="Ng B.M."/>
            <person name="Nguyen N.B."/>
            <person name="Nguyen P.Q."/>
            <person name="Nguyen T."/>
            <person name="Obregon M."/>
            <person name="Okwuonu G.O."/>
            <person name="Onwere C.G."/>
            <person name="Orozco G."/>
            <person name="Parra A."/>
            <person name="Patel S."/>
            <person name="Patil S."/>
            <person name="Perez A."/>
            <person name="Perez Y."/>
            <person name="Pham C."/>
            <person name="Primus E.L."/>
            <person name="Pu L.-L."/>
            <person name="Puazo M."/>
            <person name="Qin X."/>
            <person name="Quiroz J.B."/>
            <person name="Reese J."/>
            <person name="Richards S."/>
            <person name="Rives C.M."/>
            <person name="Robberts R."/>
            <person name="Ruiz S.J."/>
            <person name="Ruiz M.J."/>
            <person name="Santibanez J."/>
            <person name="Schneider B.W."/>
            <person name="Sisson I."/>
            <person name="Smith M."/>
            <person name="Sodergren E."/>
            <person name="Song X.-Z."/>
            <person name="Song B.B."/>
            <person name="Summersgill H."/>
            <person name="Thelus R."/>
            <person name="Thornton R.D."/>
            <person name="Trejos Z.Y."/>
            <person name="Usmani K."/>
            <person name="Vattathil S."/>
            <person name="Villasana D."/>
            <person name="Walker D.L."/>
            <person name="Wang S."/>
            <person name="Wang K."/>
            <person name="White C.S."/>
            <person name="Williams A.C."/>
            <person name="Williamson J."/>
            <person name="Wilson K."/>
            <person name="Woghiren I.O."/>
            <person name="Woodworth J.R."/>
            <person name="Worley K.C."/>
            <person name="Wright R.A."/>
            <person name="Wu W."/>
            <person name="Young L."/>
            <person name="Zhang L."/>
            <person name="Zhang J."/>
            <person name="Zhu Y."/>
            <person name="Muzny D.M."/>
            <person name="Weinstock G."/>
            <person name="Gibbs R.A."/>
        </authorList>
    </citation>
    <scope>NUCLEOTIDE SEQUENCE [LARGE SCALE GENOMIC DNA]</scope>
    <source>
        <strain evidence="2">LSR1</strain>
    </source>
</reference>
<dbReference type="RefSeq" id="XP_008180430.1">
    <property type="nucleotide sequence ID" value="XM_008182208.1"/>
</dbReference>
<evidence type="ECO:0000313" key="2">
    <source>
        <dbReference type="Proteomes" id="UP000007819"/>
    </source>
</evidence>
<keyword evidence="2" id="KW-1185">Reference proteome</keyword>
<name>A0A8R1X1Y9_ACYPI</name>